<evidence type="ECO:0000313" key="3">
    <source>
        <dbReference type="Proteomes" id="UP001141327"/>
    </source>
</evidence>
<dbReference type="Proteomes" id="UP001141327">
    <property type="component" value="Unassembled WGS sequence"/>
</dbReference>
<keyword evidence="1" id="KW-1133">Transmembrane helix</keyword>
<proteinExistence type="predicted"/>
<name>A0ABQ8U5U9_9EUKA</name>
<sequence>MQWMEYHISPNHGKIFMRTMMLNCFGGLFSFFCTYFSSDSLAGRMGSLAGLGGWFVLIGVALSIYRFGIAGIDAPIEEISAFLFASTGVVTQCRRLSWHLTACPGAEELPATPPCGLLHCPAGSFQVDFHGVDVTPSDPSRGNLHE</sequence>
<feature type="transmembrane region" description="Helical" evidence="1">
    <location>
        <begin position="20"/>
        <end position="38"/>
    </location>
</feature>
<keyword evidence="1" id="KW-0812">Transmembrane</keyword>
<gene>
    <name evidence="2" type="ORF">PAPYR_10478</name>
</gene>
<evidence type="ECO:0000256" key="1">
    <source>
        <dbReference type="SAM" id="Phobius"/>
    </source>
</evidence>
<keyword evidence="1" id="KW-0472">Membrane</keyword>
<protein>
    <submittedName>
        <fullName evidence="2">Uncharacterized protein</fullName>
    </submittedName>
</protein>
<comment type="caution">
    <text evidence="2">The sequence shown here is derived from an EMBL/GenBank/DDBJ whole genome shotgun (WGS) entry which is preliminary data.</text>
</comment>
<feature type="transmembrane region" description="Helical" evidence="1">
    <location>
        <begin position="44"/>
        <end position="65"/>
    </location>
</feature>
<evidence type="ECO:0000313" key="2">
    <source>
        <dbReference type="EMBL" id="KAJ4454750.1"/>
    </source>
</evidence>
<organism evidence="2 3">
    <name type="scientific">Paratrimastix pyriformis</name>
    <dbReference type="NCBI Taxonomy" id="342808"/>
    <lineage>
        <taxon>Eukaryota</taxon>
        <taxon>Metamonada</taxon>
        <taxon>Preaxostyla</taxon>
        <taxon>Paratrimastigidae</taxon>
        <taxon>Paratrimastix</taxon>
    </lineage>
</organism>
<reference evidence="2" key="1">
    <citation type="journal article" date="2022" name="bioRxiv">
        <title>Genomics of Preaxostyla Flagellates Illuminates Evolutionary Transitions and the Path Towards Mitochondrial Loss.</title>
        <authorList>
            <person name="Novak L.V.F."/>
            <person name="Treitli S.C."/>
            <person name="Pyrih J."/>
            <person name="Halakuc P."/>
            <person name="Pipaliya S.V."/>
            <person name="Vacek V."/>
            <person name="Brzon O."/>
            <person name="Soukal P."/>
            <person name="Eme L."/>
            <person name="Dacks J.B."/>
            <person name="Karnkowska A."/>
            <person name="Elias M."/>
            <person name="Hampl V."/>
        </authorList>
    </citation>
    <scope>NUCLEOTIDE SEQUENCE</scope>
    <source>
        <strain evidence="2">RCP-MX</strain>
    </source>
</reference>
<dbReference type="EMBL" id="JAPMOS010000136">
    <property type="protein sequence ID" value="KAJ4454750.1"/>
    <property type="molecule type" value="Genomic_DNA"/>
</dbReference>
<keyword evidence="3" id="KW-1185">Reference proteome</keyword>
<accession>A0ABQ8U5U9</accession>